<protein>
    <submittedName>
        <fullName evidence="1">Uncharacterized protein</fullName>
    </submittedName>
</protein>
<name>A0A6C0AYF8_9ZZZZ</name>
<organism evidence="1">
    <name type="scientific">viral metagenome</name>
    <dbReference type="NCBI Taxonomy" id="1070528"/>
    <lineage>
        <taxon>unclassified sequences</taxon>
        <taxon>metagenomes</taxon>
        <taxon>organismal metagenomes</taxon>
    </lineage>
</organism>
<dbReference type="EMBL" id="MN738777">
    <property type="protein sequence ID" value="QHS84281.1"/>
    <property type="molecule type" value="Genomic_DNA"/>
</dbReference>
<accession>A0A6C0AYF8</accession>
<reference evidence="1" key="1">
    <citation type="journal article" date="2020" name="Nature">
        <title>Giant virus diversity and host interactions through global metagenomics.</title>
        <authorList>
            <person name="Schulz F."/>
            <person name="Roux S."/>
            <person name="Paez-Espino D."/>
            <person name="Jungbluth S."/>
            <person name="Walsh D.A."/>
            <person name="Denef V.J."/>
            <person name="McMahon K.D."/>
            <person name="Konstantinidis K.T."/>
            <person name="Eloe-Fadrosh E.A."/>
            <person name="Kyrpides N.C."/>
            <person name="Woyke T."/>
        </authorList>
    </citation>
    <scope>NUCLEOTIDE SEQUENCE</scope>
    <source>
        <strain evidence="1">GVMAG-S-ERX555965-48</strain>
    </source>
</reference>
<proteinExistence type="predicted"/>
<sequence>MTIKRFFCCFNNKITPEQEQHIRKERLKLILPYYRPAIHYNNYNF</sequence>
<dbReference type="AlphaFoldDB" id="A0A6C0AYF8"/>
<evidence type="ECO:0000313" key="1">
    <source>
        <dbReference type="EMBL" id="QHS84281.1"/>
    </source>
</evidence>